<feature type="compositionally biased region" description="Basic and acidic residues" evidence="4">
    <location>
        <begin position="1"/>
        <end position="10"/>
    </location>
</feature>
<dbReference type="RefSeq" id="XP_005842578.1">
    <property type="nucleotide sequence ID" value="XM_005842521.1"/>
</dbReference>
<accession>E1ZUP9</accession>
<name>E1ZUP9_CHLVA</name>
<keyword evidence="7" id="KW-1185">Reference proteome</keyword>
<organism evidence="7">
    <name type="scientific">Chlorella variabilis</name>
    <name type="common">Green alga</name>
    <dbReference type="NCBI Taxonomy" id="554065"/>
    <lineage>
        <taxon>Eukaryota</taxon>
        <taxon>Viridiplantae</taxon>
        <taxon>Chlorophyta</taxon>
        <taxon>core chlorophytes</taxon>
        <taxon>Trebouxiophyceae</taxon>
        <taxon>Chlorellales</taxon>
        <taxon>Chlorellaceae</taxon>
        <taxon>Chlorella clade</taxon>
        <taxon>Chlorella</taxon>
    </lineage>
</organism>
<dbReference type="InterPro" id="IPR050611">
    <property type="entry name" value="ABCF"/>
</dbReference>
<keyword evidence="2" id="KW-0547">Nucleotide-binding</keyword>
<dbReference type="GeneID" id="17349879"/>
<evidence type="ECO:0000313" key="6">
    <source>
        <dbReference type="EMBL" id="EFN50446.1"/>
    </source>
</evidence>
<evidence type="ECO:0000256" key="4">
    <source>
        <dbReference type="SAM" id="MobiDB-lite"/>
    </source>
</evidence>
<dbReference type="Pfam" id="PF12848">
    <property type="entry name" value="ABC_tran_Xtn"/>
    <property type="match status" value="1"/>
</dbReference>
<dbReference type="OrthoDB" id="2110130at2759"/>
<feature type="non-terminal residue" evidence="6">
    <location>
        <position position="128"/>
    </location>
</feature>
<sequence length="128" mass="14243">GNYDNFEKSMRERHKNARAAAEAQDMKRKHMQAGQGGAGLVAVAWLNIHGCMAFIDKFRYNANRAALVQSRIKALERLADVEVVEQDPAYIFRFPTPPDVASPPILGFTDVDFGYPGGPTLFRDLNFG</sequence>
<feature type="region of interest" description="Disordered" evidence="4">
    <location>
        <begin position="1"/>
        <end position="24"/>
    </location>
</feature>
<dbReference type="InParanoid" id="E1ZUP9"/>
<evidence type="ECO:0000313" key="7">
    <source>
        <dbReference type="Proteomes" id="UP000008141"/>
    </source>
</evidence>
<keyword evidence="1" id="KW-0677">Repeat</keyword>
<evidence type="ECO:0000256" key="2">
    <source>
        <dbReference type="ARBA" id="ARBA00022741"/>
    </source>
</evidence>
<feature type="non-terminal residue" evidence="6">
    <location>
        <position position="1"/>
    </location>
</feature>
<dbReference type="KEGG" id="cvr:CHLNCDRAFT_55886"/>
<dbReference type="EMBL" id="GL434175">
    <property type="protein sequence ID" value="EFN50446.1"/>
    <property type="molecule type" value="Genomic_DNA"/>
</dbReference>
<evidence type="ECO:0000256" key="3">
    <source>
        <dbReference type="ARBA" id="ARBA00022840"/>
    </source>
</evidence>
<dbReference type="eggNOG" id="KOG0062">
    <property type="taxonomic scope" value="Eukaryota"/>
</dbReference>
<dbReference type="InterPro" id="IPR032781">
    <property type="entry name" value="ABC_tran_Xtn"/>
</dbReference>
<dbReference type="STRING" id="554065.E1ZUP9"/>
<dbReference type="AlphaFoldDB" id="E1ZUP9"/>
<reference evidence="6 7" key="1">
    <citation type="journal article" date="2010" name="Plant Cell">
        <title>The Chlorella variabilis NC64A genome reveals adaptation to photosymbiosis, coevolution with viruses, and cryptic sex.</title>
        <authorList>
            <person name="Blanc G."/>
            <person name="Duncan G."/>
            <person name="Agarkova I."/>
            <person name="Borodovsky M."/>
            <person name="Gurnon J."/>
            <person name="Kuo A."/>
            <person name="Lindquist E."/>
            <person name="Lucas S."/>
            <person name="Pangilinan J."/>
            <person name="Polle J."/>
            <person name="Salamov A."/>
            <person name="Terry A."/>
            <person name="Yamada T."/>
            <person name="Dunigan D.D."/>
            <person name="Grigoriev I.V."/>
            <person name="Claverie J.M."/>
            <person name="Van Etten J.L."/>
        </authorList>
    </citation>
    <scope>NUCLEOTIDE SEQUENCE [LARGE SCALE GENOMIC DNA]</scope>
    <source>
        <strain evidence="6 7">NC64A</strain>
    </source>
</reference>
<dbReference type="PANTHER" id="PTHR19211">
    <property type="entry name" value="ATP-BINDING TRANSPORT PROTEIN-RELATED"/>
    <property type="match status" value="1"/>
</dbReference>
<keyword evidence="3" id="KW-0067">ATP-binding</keyword>
<evidence type="ECO:0000256" key="1">
    <source>
        <dbReference type="ARBA" id="ARBA00022737"/>
    </source>
</evidence>
<dbReference type="Proteomes" id="UP000008141">
    <property type="component" value="Unassembled WGS sequence"/>
</dbReference>
<dbReference type="PANTHER" id="PTHR19211:SF117">
    <property type="entry name" value="ATP-BINDING CASSETTE SUB-FAMILY F MEMBER 3"/>
    <property type="match status" value="1"/>
</dbReference>
<gene>
    <name evidence="6" type="ORF">CHLNCDRAFT_55886</name>
</gene>
<dbReference type="GO" id="GO:0005524">
    <property type="term" value="F:ATP binding"/>
    <property type="evidence" value="ECO:0007669"/>
    <property type="project" value="UniProtKB-KW"/>
</dbReference>
<protein>
    <recommendedName>
        <fullName evidence="5">ABC-transporter extension domain-containing protein</fullName>
    </recommendedName>
</protein>
<proteinExistence type="predicted"/>
<evidence type="ECO:0000259" key="5">
    <source>
        <dbReference type="Pfam" id="PF12848"/>
    </source>
</evidence>
<feature type="domain" description="ABC-transporter extension" evidence="5">
    <location>
        <begin position="51"/>
        <end position="89"/>
    </location>
</feature>